<keyword evidence="2" id="KW-1133">Transmembrane helix</keyword>
<organism evidence="3 4">
    <name type="scientific">Brenneria salicis ATCC 15712 = DSM 30166</name>
    <dbReference type="NCBI Taxonomy" id="714314"/>
    <lineage>
        <taxon>Bacteria</taxon>
        <taxon>Pseudomonadati</taxon>
        <taxon>Pseudomonadota</taxon>
        <taxon>Gammaproteobacteria</taxon>
        <taxon>Enterobacterales</taxon>
        <taxon>Pectobacteriaceae</taxon>
        <taxon>Brenneria</taxon>
    </lineage>
</organism>
<keyword evidence="4" id="KW-1185">Reference proteome</keyword>
<feature type="region of interest" description="Disordered" evidence="1">
    <location>
        <begin position="53"/>
        <end position="87"/>
    </location>
</feature>
<sequence>MTRIINRFLYKNIWGQIILYDFLSILVQLIAKGNPALRQKLSLLRYANKNSCARKGKGHKSKGLLRVKRAVKGNSAKPERVKGQKRP</sequence>
<evidence type="ECO:0000313" key="3">
    <source>
        <dbReference type="EMBL" id="RBP61311.1"/>
    </source>
</evidence>
<feature type="compositionally biased region" description="Basic residues" evidence="1">
    <location>
        <begin position="53"/>
        <end position="71"/>
    </location>
</feature>
<keyword evidence="2" id="KW-0812">Transmembrane</keyword>
<feature type="compositionally biased region" description="Basic and acidic residues" evidence="1">
    <location>
        <begin position="77"/>
        <end position="87"/>
    </location>
</feature>
<protein>
    <submittedName>
        <fullName evidence="3">Uncharacterized protein</fullName>
    </submittedName>
</protein>
<dbReference type="Proteomes" id="UP000253046">
    <property type="component" value="Unassembled WGS sequence"/>
</dbReference>
<evidence type="ECO:0000256" key="2">
    <source>
        <dbReference type="SAM" id="Phobius"/>
    </source>
</evidence>
<evidence type="ECO:0000313" key="4">
    <source>
        <dbReference type="Proteomes" id="UP000253046"/>
    </source>
</evidence>
<evidence type="ECO:0000256" key="1">
    <source>
        <dbReference type="SAM" id="MobiDB-lite"/>
    </source>
</evidence>
<reference evidence="3 4" key="1">
    <citation type="submission" date="2018-06" db="EMBL/GenBank/DDBJ databases">
        <title>Genomic Encyclopedia of Type Strains, Phase IV (KMG-IV): sequencing the most valuable type-strain genomes for metagenomic binning, comparative biology and taxonomic classification.</title>
        <authorList>
            <person name="Goeker M."/>
        </authorList>
    </citation>
    <scope>NUCLEOTIDE SEQUENCE [LARGE SCALE GENOMIC DNA]</scope>
    <source>
        <strain evidence="3 4">DSM 30166</strain>
    </source>
</reference>
<name>A0A366I1P6_9GAMM</name>
<keyword evidence="2" id="KW-0472">Membrane</keyword>
<proteinExistence type="predicted"/>
<gene>
    <name evidence="3" type="ORF">DES54_12455</name>
</gene>
<dbReference type="AlphaFoldDB" id="A0A366I1P6"/>
<dbReference type="EMBL" id="QNRY01000024">
    <property type="protein sequence ID" value="RBP61311.1"/>
    <property type="molecule type" value="Genomic_DNA"/>
</dbReference>
<feature type="transmembrane region" description="Helical" evidence="2">
    <location>
        <begin position="13"/>
        <end position="31"/>
    </location>
</feature>
<comment type="caution">
    <text evidence="3">The sequence shown here is derived from an EMBL/GenBank/DDBJ whole genome shotgun (WGS) entry which is preliminary data.</text>
</comment>
<accession>A0A366I1P6</accession>